<reference evidence="3" key="2">
    <citation type="submission" date="2020-05" db="UniProtKB">
        <authorList>
            <consortium name="EnsemblMetazoa"/>
        </authorList>
    </citation>
    <scope>IDENTIFICATION</scope>
    <source>
        <strain evidence="3">IAEA</strain>
    </source>
</reference>
<organism evidence="3 4">
    <name type="scientific">Glossina pallidipes</name>
    <name type="common">Tsetse fly</name>
    <dbReference type="NCBI Taxonomy" id="7398"/>
    <lineage>
        <taxon>Eukaryota</taxon>
        <taxon>Metazoa</taxon>
        <taxon>Ecdysozoa</taxon>
        <taxon>Arthropoda</taxon>
        <taxon>Hexapoda</taxon>
        <taxon>Insecta</taxon>
        <taxon>Pterygota</taxon>
        <taxon>Neoptera</taxon>
        <taxon>Endopterygota</taxon>
        <taxon>Diptera</taxon>
        <taxon>Brachycera</taxon>
        <taxon>Muscomorpha</taxon>
        <taxon>Hippoboscoidea</taxon>
        <taxon>Glossinidae</taxon>
        <taxon>Glossina</taxon>
    </lineage>
</organism>
<dbReference type="STRING" id="7398.A0A1B0AIQ3"/>
<dbReference type="Proteomes" id="UP000092445">
    <property type="component" value="Unassembled WGS sequence"/>
</dbReference>
<dbReference type="PANTHER" id="PTHR12085:SF3">
    <property type="entry name" value="SERINE_THREONINE-PROTEIN PHOSPHATASE 2A REGULATORY SUBUNIT B'' SUBUNIT GAMMA"/>
    <property type="match status" value="1"/>
</dbReference>
<evidence type="ECO:0000256" key="1">
    <source>
        <dbReference type="ARBA" id="ARBA00004496"/>
    </source>
</evidence>
<dbReference type="Gene3D" id="1.10.238.10">
    <property type="entry name" value="EF-hand"/>
    <property type="match status" value="1"/>
</dbReference>
<dbReference type="PANTHER" id="PTHR12085">
    <property type="entry name" value="SERINE/THREONINE-PROTEIN PHOSPHATASE 2A REGULATORY SUBUNIT B'' SUBUNIT GAMMA"/>
    <property type="match status" value="1"/>
</dbReference>
<dbReference type="EnsemblMetazoa" id="GPAI047105-RA">
    <property type="protein sequence ID" value="GPAI047105-PA"/>
    <property type="gene ID" value="GPAI047105"/>
</dbReference>
<dbReference type="InterPro" id="IPR011992">
    <property type="entry name" value="EF-hand-dom_pair"/>
</dbReference>
<evidence type="ECO:0000313" key="4">
    <source>
        <dbReference type="Proteomes" id="UP000092445"/>
    </source>
</evidence>
<dbReference type="GO" id="GO:0005819">
    <property type="term" value="C:spindle"/>
    <property type="evidence" value="ECO:0007669"/>
    <property type="project" value="TreeGrafter"/>
</dbReference>
<evidence type="ECO:0008006" key="5">
    <source>
        <dbReference type="Google" id="ProtNLM"/>
    </source>
</evidence>
<evidence type="ECO:0000313" key="3">
    <source>
        <dbReference type="EnsemblMetazoa" id="GPAI047105-PA"/>
    </source>
</evidence>
<dbReference type="GO" id="GO:0035303">
    <property type="term" value="P:regulation of dephosphorylation"/>
    <property type="evidence" value="ECO:0007669"/>
    <property type="project" value="InterPro"/>
</dbReference>
<dbReference type="AlphaFoldDB" id="A0A1B0AIQ3"/>
<comment type="subcellular location">
    <subcellularLocation>
        <location evidence="1">Cytoplasm</location>
    </subcellularLocation>
</comment>
<name>A0A1B0AIQ3_GLOPL</name>
<dbReference type="SUPFAM" id="SSF47473">
    <property type="entry name" value="EF-hand"/>
    <property type="match status" value="1"/>
</dbReference>
<keyword evidence="2" id="KW-0963">Cytoplasm</keyword>
<sequence length="214" mass="24308">MPSVLTVYGNYLNLDKDHNGMLSKQKLADYGSGTLTSVFLDRVFGECRTFDGEMDYKTFLVFLSALDNRATTTKKIVLHRMQIPVIFSKNLRACCRDSERRPRVSSCELPDDPEDIDSPEAIKAGSLTIENDESKSVQNAILPLNCGTVLRFIIYMLCRTMGFEILTARLMPPNGEDLKVKRYVVYDLTVRLDSKFAADSRPAVIKRRYTDFLI</sequence>
<proteinExistence type="predicted"/>
<dbReference type="GO" id="GO:0030865">
    <property type="term" value="P:cortical cytoskeleton organization"/>
    <property type="evidence" value="ECO:0007669"/>
    <property type="project" value="TreeGrafter"/>
</dbReference>
<dbReference type="InterPro" id="IPR039865">
    <property type="entry name" value="PPP2R3C"/>
</dbReference>
<accession>A0A1B0AIQ3</accession>
<protein>
    <recommendedName>
        <fullName evidence="5">EF-hand domain-containing protein</fullName>
    </recommendedName>
</protein>
<reference evidence="4" key="1">
    <citation type="submission" date="2014-03" db="EMBL/GenBank/DDBJ databases">
        <authorList>
            <person name="Aksoy S."/>
            <person name="Warren W."/>
            <person name="Wilson R.K."/>
        </authorList>
    </citation>
    <scope>NUCLEOTIDE SEQUENCE [LARGE SCALE GENOMIC DNA]</scope>
    <source>
        <strain evidence="4">IAEA</strain>
    </source>
</reference>
<evidence type="ECO:0000256" key="2">
    <source>
        <dbReference type="ARBA" id="ARBA00022490"/>
    </source>
</evidence>
<keyword evidence="4" id="KW-1185">Reference proteome</keyword>
<dbReference type="GO" id="GO:0000226">
    <property type="term" value="P:microtubule cytoskeleton organization"/>
    <property type="evidence" value="ECO:0007669"/>
    <property type="project" value="TreeGrafter"/>
</dbReference>
<dbReference type="VEuPathDB" id="VectorBase:GPAI047105"/>
<dbReference type="GO" id="GO:0005737">
    <property type="term" value="C:cytoplasm"/>
    <property type="evidence" value="ECO:0007669"/>
    <property type="project" value="UniProtKB-SubCell"/>
</dbReference>
<dbReference type="GO" id="GO:0005813">
    <property type="term" value="C:centrosome"/>
    <property type="evidence" value="ECO:0007669"/>
    <property type="project" value="TreeGrafter"/>
</dbReference>